<dbReference type="EMBL" id="MNCJ02000319">
    <property type="protein sequence ID" value="KAF5810711.1"/>
    <property type="molecule type" value="Genomic_DNA"/>
</dbReference>
<evidence type="ECO:0000313" key="2">
    <source>
        <dbReference type="Proteomes" id="UP000215914"/>
    </source>
</evidence>
<proteinExistence type="predicted"/>
<reference evidence="1" key="1">
    <citation type="journal article" date="2017" name="Nature">
        <title>The sunflower genome provides insights into oil metabolism, flowering and Asterid evolution.</title>
        <authorList>
            <person name="Badouin H."/>
            <person name="Gouzy J."/>
            <person name="Grassa C.J."/>
            <person name="Murat F."/>
            <person name="Staton S.E."/>
            <person name="Cottret L."/>
            <person name="Lelandais-Briere C."/>
            <person name="Owens G.L."/>
            <person name="Carrere S."/>
            <person name="Mayjonade B."/>
            <person name="Legrand L."/>
            <person name="Gill N."/>
            <person name="Kane N.C."/>
            <person name="Bowers J.E."/>
            <person name="Hubner S."/>
            <person name="Bellec A."/>
            <person name="Berard A."/>
            <person name="Berges H."/>
            <person name="Blanchet N."/>
            <person name="Boniface M.C."/>
            <person name="Brunel D."/>
            <person name="Catrice O."/>
            <person name="Chaidir N."/>
            <person name="Claudel C."/>
            <person name="Donnadieu C."/>
            <person name="Faraut T."/>
            <person name="Fievet G."/>
            <person name="Helmstetter N."/>
            <person name="King M."/>
            <person name="Knapp S.J."/>
            <person name="Lai Z."/>
            <person name="Le Paslier M.C."/>
            <person name="Lippi Y."/>
            <person name="Lorenzon L."/>
            <person name="Mandel J.R."/>
            <person name="Marage G."/>
            <person name="Marchand G."/>
            <person name="Marquand E."/>
            <person name="Bret-Mestries E."/>
            <person name="Morien E."/>
            <person name="Nambeesan S."/>
            <person name="Nguyen T."/>
            <person name="Pegot-Espagnet P."/>
            <person name="Pouilly N."/>
            <person name="Raftis F."/>
            <person name="Sallet E."/>
            <person name="Schiex T."/>
            <person name="Thomas J."/>
            <person name="Vandecasteele C."/>
            <person name="Vares D."/>
            <person name="Vear F."/>
            <person name="Vautrin S."/>
            <person name="Crespi M."/>
            <person name="Mangin B."/>
            <person name="Burke J.M."/>
            <person name="Salse J."/>
            <person name="Munos S."/>
            <person name="Vincourt P."/>
            <person name="Rieseberg L.H."/>
            <person name="Langlade N.B."/>
        </authorList>
    </citation>
    <scope>NUCLEOTIDE SEQUENCE</scope>
    <source>
        <tissue evidence="1">Leaves</tissue>
    </source>
</reference>
<accession>A0A9K3NSA7</accession>
<dbReference type="Proteomes" id="UP000215914">
    <property type="component" value="Unassembled WGS sequence"/>
</dbReference>
<name>A0A9K3NSA7_HELAN</name>
<keyword evidence="2" id="KW-1185">Reference proteome</keyword>
<evidence type="ECO:0000313" key="1">
    <source>
        <dbReference type="EMBL" id="KAF5810711.1"/>
    </source>
</evidence>
<organism evidence="1 2">
    <name type="scientific">Helianthus annuus</name>
    <name type="common">Common sunflower</name>
    <dbReference type="NCBI Taxonomy" id="4232"/>
    <lineage>
        <taxon>Eukaryota</taxon>
        <taxon>Viridiplantae</taxon>
        <taxon>Streptophyta</taxon>
        <taxon>Embryophyta</taxon>
        <taxon>Tracheophyta</taxon>
        <taxon>Spermatophyta</taxon>
        <taxon>Magnoliopsida</taxon>
        <taxon>eudicotyledons</taxon>
        <taxon>Gunneridae</taxon>
        <taxon>Pentapetalae</taxon>
        <taxon>asterids</taxon>
        <taxon>campanulids</taxon>
        <taxon>Asterales</taxon>
        <taxon>Asteraceae</taxon>
        <taxon>Asteroideae</taxon>
        <taxon>Heliantheae alliance</taxon>
        <taxon>Heliantheae</taxon>
        <taxon>Helianthus</taxon>
    </lineage>
</organism>
<sequence>MCSFCHMYMKGMKWEILSVKPDISDESIMEINKTKKELGIRD</sequence>
<reference evidence="1" key="2">
    <citation type="submission" date="2020-06" db="EMBL/GenBank/DDBJ databases">
        <title>Helianthus annuus Genome sequencing and assembly Release 2.</title>
        <authorList>
            <person name="Gouzy J."/>
            <person name="Langlade N."/>
            <person name="Munos S."/>
        </authorList>
    </citation>
    <scope>NUCLEOTIDE SEQUENCE</scope>
    <source>
        <tissue evidence="1">Leaves</tissue>
    </source>
</reference>
<dbReference type="AlphaFoldDB" id="A0A9K3NSA7"/>
<comment type="caution">
    <text evidence="1">The sequence shown here is derived from an EMBL/GenBank/DDBJ whole genome shotgun (WGS) entry which is preliminary data.</text>
</comment>
<protein>
    <submittedName>
        <fullName evidence="1">Uncharacterized protein</fullName>
    </submittedName>
</protein>
<dbReference type="Gramene" id="mRNA:HanXRQr2_Chr04g0172841">
    <property type="protein sequence ID" value="mRNA:HanXRQr2_Chr04g0172841"/>
    <property type="gene ID" value="HanXRQr2_Chr04g0172841"/>
</dbReference>
<gene>
    <name evidence="1" type="ORF">HanXRQr2_Chr04g0172841</name>
</gene>